<evidence type="ECO:0000313" key="6">
    <source>
        <dbReference type="Proteomes" id="UP000616201"/>
    </source>
</evidence>
<dbReference type="Gene3D" id="3.40.50.2300">
    <property type="match status" value="2"/>
</dbReference>
<evidence type="ECO:0000259" key="4">
    <source>
        <dbReference type="PROSITE" id="PS50932"/>
    </source>
</evidence>
<dbReference type="Gene3D" id="1.10.260.40">
    <property type="entry name" value="lambda repressor-like DNA-binding domains"/>
    <property type="match status" value="1"/>
</dbReference>
<name>A0A928YRJ1_9SPHI</name>
<keyword evidence="2" id="KW-0238">DNA-binding</keyword>
<keyword evidence="1" id="KW-0805">Transcription regulation</keyword>
<dbReference type="RefSeq" id="WP_196936525.1">
    <property type="nucleotide sequence ID" value="NZ_MU158698.1"/>
</dbReference>
<dbReference type="InterPro" id="IPR000843">
    <property type="entry name" value="HTH_LacI"/>
</dbReference>
<dbReference type="PROSITE" id="PS00356">
    <property type="entry name" value="HTH_LACI_1"/>
    <property type="match status" value="1"/>
</dbReference>
<evidence type="ECO:0000256" key="2">
    <source>
        <dbReference type="ARBA" id="ARBA00023125"/>
    </source>
</evidence>
<evidence type="ECO:0000256" key="3">
    <source>
        <dbReference type="ARBA" id="ARBA00023163"/>
    </source>
</evidence>
<gene>
    <name evidence="5" type="ORF">C4F49_11070</name>
</gene>
<dbReference type="Pfam" id="PF13407">
    <property type="entry name" value="Peripla_BP_4"/>
    <property type="match status" value="1"/>
</dbReference>
<dbReference type="CDD" id="cd01392">
    <property type="entry name" value="HTH_LacI"/>
    <property type="match status" value="1"/>
</dbReference>
<dbReference type="PANTHER" id="PTHR30146:SF144">
    <property type="entry name" value="LACI-FAMILY TRANSCRIPTION REGULATOR"/>
    <property type="match status" value="1"/>
</dbReference>
<dbReference type="SUPFAM" id="SSF53822">
    <property type="entry name" value="Periplasmic binding protein-like I"/>
    <property type="match status" value="1"/>
</dbReference>
<evidence type="ECO:0000313" key="5">
    <source>
        <dbReference type="EMBL" id="MBE8714225.1"/>
    </source>
</evidence>
<proteinExistence type="predicted"/>
<dbReference type="SMART" id="SM00354">
    <property type="entry name" value="HTH_LACI"/>
    <property type="match status" value="1"/>
</dbReference>
<organism evidence="5 6">
    <name type="scientific">Sphingobacterium hungaricum</name>
    <dbReference type="NCBI Taxonomy" id="2082723"/>
    <lineage>
        <taxon>Bacteria</taxon>
        <taxon>Pseudomonadati</taxon>
        <taxon>Bacteroidota</taxon>
        <taxon>Sphingobacteriia</taxon>
        <taxon>Sphingobacteriales</taxon>
        <taxon>Sphingobacteriaceae</taxon>
        <taxon>Sphingobacterium</taxon>
    </lineage>
</organism>
<keyword evidence="6" id="KW-1185">Reference proteome</keyword>
<dbReference type="InterPro" id="IPR010982">
    <property type="entry name" value="Lambda_DNA-bd_dom_sf"/>
</dbReference>
<sequence>MKENQEKPLIGVKEIARRANVSIATVDRVLHKRSGVSKATKEKIEAIIAELNYQPNIFARTLSSNKTLKIAALLPKASPESAFWNAPLEGIQQAASEISPYGLGIDVFLFDQNDKNTFESQANAILEKDYQAVLLAPMFMAKAKKFIQSCHQSAIPYVFINSDIPGQDSLAYYGPDLFQSGYMGGHLLRYIVPASANVLLVNISKEIDAHHHLLRKEEGVREYFSEHELSQELHRLDIRNTDYVFIAKALDQFFASQHDITAIFVTNSRVSSVAKYLEERGLSHLTLVGFDFLPENIEYLKTNVIDFLICQKPYEQGYKGIMALYQHLIHHIDPKKVNFMPIDVISRENYMFYTN</sequence>
<comment type="caution">
    <text evidence="5">The sequence shown here is derived from an EMBL/GenBank/DDBJ whole genome shotgun (WGS) entry which is preliminary data.</text>
</comment>
<dbReference type="GO" id="GO:0003700">
    <property type="term" value="F:DNA-binding transcription factor activity"/>
    <property type="evidence" value="ECO:0007669"/>
    <property type="project" value="TreeGrafter"/>
</dbReference>
<dbReference type="CDD" id="cd06307">
    <property type="entry name" value="PBP1_sugar_binding"/>
    <property type="match status" value="1"/>
</dbReference>
<accession>A0A928YRJ1</accession>
<dbReference type="Pfam" id="PF00356">
    <property type="entry name" value="LacI"/>
    <property type="match status" value="1"/>
</dbReference>
<dbReference type="EMBL" id="PRDK01000006">
    <property type="protein sequence ID" value="MBE8714225.1"/>
    <property type="molecule type" value="Genomic_DNA"/>
</dbReference>
<reference evidence="5" key="1">
    <citation type="submission" date="2018-02" db="EMBL/GenBank/DDBJ databases">
        <authorList>
            <person name="Vasarhelyi B.M."/>
            <person name="Deshmukh S."/>
            <person name="Balint B."/>
            <person name="Kukolya J."/>
        </authorList>
    </citation>
    <scope>NUCLEOTIDE SEQUENCE</scope>
    <source>
        <strain evidence="5">KB22</strain>
    </source>
</reference>
<dbReference type="AlphaFoldDB" id="A0A928YRJ1"/>
<dbReference type="SUPFAM" id="SSF47413">
    <property type="entry name" value="lambda repressor-like DNA-binding domains"/>
    <property type="match status" value="1"/>
</dbReference>
<protein>
    <submittedName>
        <fullName evidence="5">Transcriptional regulator</fullName>
    </submittedName>
</protein>
<dbReference type="GO" id="GO:0000976">
    <property type="term" value="F:transcription cis-regulatory region binding"/>
    <property type="evidence" value="ECO:0007669"/>
    <property type="project" value="TreeGrafter"/>
</dbReference>
<dbReference type="Proteomes" id="UP000616201">
    <property type="component" value="Unassembled WGS sequence"/>
</dbReference>
<dbReference type="PANTHER" id="PTHR30146">
    <property type="entry name" value="LACI-RELATED TRANSCRIPTIONAL REPRESSOR"/>
    <property type="match status" value="1"/>
</dbReference>
<evidence type="ECO:0000256" key="1">
    <source>
        <dbReference type="ARBA" id="ARBA00023015"/>
    </source>
</evidence>
<feature type="domain" description="HTH lacI-type" evidence="4">
    <location>
        <begin position="10"/>
        <end position="64"/>
    </location>
</feature>
<dbReference type="PROSITE" id="PS50932">
    <property type="entry name" value="HTH_LACI_2"/>
    <property type="match status" value="1"/>
</dbReference>
<keyword evidence="3" id="KW-0804">Transcription</keyword>
<dbReference type="InterPro" id="IPR025997">
    <property type="entry name" value="SBP_2_dom"/>
</dbReference>
<dbReference type="InterPro" id="IPR028082">
    <property type="entry name" value="Peripla_BP_I"/>
</dbReference>